<proteinExistence type="predicted"/>
<feature type="transmembrane region" description="Helical" evidence="1">
    <location>
        <begin position="126"/>
        <end position="144"/>
    </location>
</feature>
<dbReference type="Proteomes" id="UP000467322">
    <property type="component" value="Unassembled WGS sequence"/>
</dbReference>
<reference evidence="2 3" key="1">
    <citation type="submission" date="2019-12" db="EMBL/GenBank/DDBJ databases">
        <title>Maritimibacter sp. nov. sp. isolated from sea sand.</title>
        <authorList>
            <person name="Kim J."/>
            <person name="Jeong S.E."/>
            <person name="Jung H.S."/>
            <person name="Jeon C.O."/>
        </authorList>
    </citation>
    <scope>NUCLEOTIDE SEQUENCE [LARGE SCALE GENOMIC DNA]</scope>
    <source>
        <strain evidence="2 3">DP07</strain>
    </source>
</reference>
<dbReference type="AlphaFoldDB" id="A0A845LXY5"/>
<sequence>MPRAIARPFAVSVFLAFAASLAIFALGPALSHVEFPPDQGYNWYLWKRPDPDVLSRATAWGGYLAHQVFLWGLIWWAQQNRDRLRDRTTMHPLNWVALGGTAVFAALHAAQTALFYDGLAQDVPVMYSQGSVVLVLVIILLMEAPRRGLFFGVGKGWFAATRPLLVRTHGYYFAWAVTFTYWYHPMETTWGHVLGFLYTFLLFIQASFIFTRVHTNRWWTFALEGTVLIHGVIVALVAGQDFWPMFAFGFAALVVITQMHGLGLTRATRWIIGVAVVGATLAVYSERGWTRLEEVARIPLIDYVLVAVIAGLLLLVKRRFHL</sequence>
<feature type="transmembrane region" description="Helical" evidence="1">
    <location>
        <begin position="218"/>
        <end position="236"/>
    </location>
</feature>
<feature type="transmembrane region" description="Helical" evidence="1">
    <location>
        <begin position="296"/>
        <end position="316"/>
    </location>
</feature>
<comment type="caution">
    <text evidence="2">The sequence shown here is derived from an EMBL/GenBank/DDBJ whole genome shotgun (WGS) entry which is preliminary data.</text>
</comment>
<evidence type="ECO:0000313" key="3">
    <source>
        <dbReference type="Proteomes" id="UP000467322"/>
    </source>
</evidence>
<keyword evidence="3" id="KW-1185">Reference proteome</keyword>
<dbReference type="EMBL" id="WTUX01000010">
    <property type="protein sequence ID" value="MZR12635.1"/>
    <property type="molecule type" value="Genomic_DNA"/>
</dbReference>
<feature type="transmembrane region" description="Helical" evidence="1">
    <location>
        <begin position="242"/>
        <end position="260"/>
    </location>
</feature>
<protein>
    <recommendedName>
        <fullName evidence="4">Serine active site containing 1-like protein</fullName>
    </recommendedName>
</protein>
<keyword evidence="1" id="KW-0472">Membrane</keyword>
<feature type="transmembrane region" description="Helical" evidence="1">
    <location>
        <begin position="190"/>
        <end position="211"/>
    </location>
</feature>
<keyword evidence="1" id="KW-1133">Transmembrane helix</keyword>
<feature type="transmembrane region" description="Helical" evidence="1">
    <location>
        <begin position="55"/>
        <end position="74"/>
    </location>
</feature>
<accession>A0A845LXY5</accession>
<feature type="transmembrane region" description="Helical" evidence="1">
    <location>
        <begin position="95"/>
        <end position="114"/>
    </location>
</feature>
<feature type="transmembrane region" description="Helical" evidence="1">
    <location>
        <begin position="267"/>
        <end position="284"/>
    </location>
</feature>
<evidence type="ECO:0000256" key="1">
    <source>
        <dbReference type="SAM" id="Phobius"/>
    </source>
</evidence>
<organism evidence="2 3">
    <name type="scientific">Maritimibacter harenae</name>
    <dbReference type="NCBI Taxonomy" id="2606218"/>
    <lineage>
        <taxon>Bacteria</taxon>
        <taxon>Pseudomonadati</taxon>
        <taxon>Pseudomonadota</taxon>
        <taxon>Alphaproteobacteria</taxon>
        <taxon>Rhodobacterales</taxon>
        <taxon>Roseobacteraceae</taxon>
        <taxon>Maritimibacter</taxon>
    </lineage>
</organism>
<feature type="transmembrane region" description="Helical" evidence="1">
    <location>
        <begin position="164"/>
        <end position="184"/>
    </location>
</feature>
<name>A0A845LXY5_9RHOB</name>
<evidence type="ECO:0008006" key="4">
    <source>
        <dbReference type="Google" id="ProtNLM"/>
    </source>
</evidence>
<evidence type="ECO:0000313" key="2">
    <source>
        <dbReference type="EMBL" id="MZR12635.1"/>
    </source>
</evidence>
<keyword evidence="1" id="KW-0812">Transmembrane</keyword>
<gene>
    <name evidence="2" type="ORF">GQE99_06325</name>
</gene>